<protein>
    <submittedName>
        <fullName evidence="2">Tn3 family transposase</fullName>
    </submittedName>
</protein>
<reference evidence="2" key="1">
    <citation type="submission" date="2020-08" db="EMBL/GenBank/DDBJ databases">
        <title>Whole genome shotgun sequence of Polymorphospora rubra NBRC 101157.</title>
        <authorList>
            <person name="Komaki H."/>
            <person name="Tamura T."/>
        </authorList>
    </citation>
    <scope>NUCLEOTIDE SEQUENCE</scope>
    <source>
        <strain evidence="2">NBRC 101157</strain>
    </source>
</reference>
<dbReference type="AlphaFoldDB" id="A0A810N9N2"/>
<dbReference type="KEGG" id="pry:Prubr_61450"/>
<evidence type="ECO:0000313" key="3">
    <source>
        <dbReference type="Proteomes" id="UP000680866"/>
    </source>
</evidence>
<dbReference type="EMBL" id="AP023359">
    <property type="protein sequence ID" value="BCJ69124.1"/>
    <property type="molecule type" value="Genomic_DNA"/>
</dbReference>
<evidence type="ECO:0000313" key="2">
    <source>
        <dbReference type="EMBL" id="BCJ69124.1"/>
    </source>
</evidence>
<organism evidence="2 3">
    <name type="scientific">Polymorphospora rubra</name>
    <dbReference type="NCBI Taxonomy" id="338584"/>
    <lineage>
        <taxon>Bacteria</taxon>
        <taxon>Bacillati</taxon>
        <taxon>Actinomycetota</taxon>
        <taxon>Actinomycetes</taxon>
        <taxon>Micromonosporales</taxon>
        <taxon>Micromonosporaceae</taxon>
        <taxon>Polymorphospora</taxon>
    </lineage>
</organism>
<dbReference type="InterPro" id="IPR025296">
    <property type="entry name" value="DUF4158"/>
</dbReference>
<name>A0A810N9N2_9ACTN</name>
<keyword evidence="3" id="KW-1185">Reference proteome</keyword>
<dbReference type="Proteomes" id="UP000680866">
    <property type="component" value="Chromosome"/>
</dbReference>
<sequence length="307" mass="34152">MPVEFLSDEQAATYGRFTAPPSRAELERFFFLDDADKALVAKRRSDHSKLGFSVQLVTVRYLGTFLTDPLDVPTVVLDVSEQLGIADASQVKAYVEREKTRFEHRWEIVREYRWQDFTTVEAELTRWVDDRAWTTGDGPRAIFDGAVGWLRERQVLLPGVTTLARLVAWVRDAGLQRLWDTLSALLTPAQARLLEDLLDVPDGARVSDLERLCRGPTAASGKAMVGALDRIGEVAGLGLGGTDLTAVPARRVVELRASGYPVLDADVARLSPYLRKHINVHGHYSFQLPELGGARRTLRDPDAGDED</sequence>
<feature type="domain" description="DUF4158" evidence="1">
    <location>
        <begin position="5"/>
        <end position="168"/>
    </location>
</feature>
<proteinExistence type="predicted"/>
<dbReference type="Pfam" id="PF13700">
    <property type="entry name" value="DUF4158"/>
    <property type="match status" value="1"/>
</dbReference>
<evidence type="ECO:0000259" key="1">
    <source>
        <dbReference type="Pfam" id="PF13700"/>
    </source>
</evidence>
<gene>
    <name evidence="2" type="ORF">Prubr_61450</name>
</gene>
<accession>A0A810N9N2</accession>
<dbReference type="RefSeq" id="WP_212818234.1">
    <property type="nucleotide sequence ID" value="NZ_AP023359.1"/>
</dbReference>